<keyword evidence="1" id="KW-0611">Plant defense</keyword>
<reference evidence="3" key="1">
    <citation type="journal article" date="2005" name="Plant Cell">
        <title>A continent of plant defense peptide diversity: cyclotides in Australian Hybanthus (Violaceae).</title>
        <authorList>
            <person name="Simonsen S.M."/>
            <person name="Sando L."/>
            <person name="Ireland D.C."/>
            <person name="Colgrave M.L."/>
            <person name="Bharathi R."/>
            <person name="Goeransson U."/>
            <person name="Craik D.J."/>
        </authorList>
    </citation>
    <scope>NUCLEOTIDE SEQUENCE</scope>
</reference>
<dbReference type="EMBL" id="DQ187940">
    <property type="protein sequence ID" value="ABB04008.1"/>
    <property type="molecule type" value="mRNA"/>
</dbReference>
<dbReference type="SUPFAM" id="SSF57038">
    <property type="entry name" value="Cyclotides"/>
    <property type="match status" value="1"/>
</dbReference>
<name>Q30CA3_9ROSI</name>
<evidence type="ECO:0000256" key="1">
    <source>
        <dbReference type="ARBA" id="ARBA00022821"/>
    </source>
</evidence>
<dbReference type="InterPro" id="IPR005535">
    <property type="entry name" value="Cyclotide"/>
</dbReference>
<feature type="non-terminal residue" evidence="3">
    <location>
        <position position="1"/>
    </location>
</feature>
<dbReference type="AlphaFoldDB" id="Q30CA3"/>
<dbReference type="InterPro" id="IPR036146">
    <property type="entry name" value="Cyclotide_sf"/>
</dbReference>
<dbReference type="GO" id="GO:0006952">
    <property type="term" value="P:defense response"/>
    <property type="evidence" value="ECO:0007669"/>
    <property type="project" value="UniProtKB-KW"/>
</dbReference>
<evidence type="ECO:0000313" key="3">
    <source>
        <dbReference type="EMBL" id="ABB04008.1"/>
    </source>
</evidence>
<protein>
    <submittedName>
        <fullName evidence="3">Cyclotide A</fullName>
    </submittedName>
</protein>
<organism evidence="3">
    <name type="scientific">Hybanthus calycinus</name>
    <dbReference type="NCBI Taxonomy" id="349239"/>
    <lineage>
        <taxon>Eukaryota</taxon>
        <taxon>Viridiplantae</taxon>
        <taxon>Streptophyta</taxon>
        <taxon>Embryophyta</taxon>
        <taxon>Tracheophyta</taxon>
        <taxon>Spermatophyta</taxon>
        <taxon>Magnoliopsida</taxon>
        <taxon>eudicotyledons</taxon>
        <taxon>Gunneridae</taxon>
        <taxon>Pentapetalae</taxon>
        <taxon>rosids</taxon>
        <taxon>fabids</taxon>
        <taxon>Malpighiales</taxon>
        <taxon>Violaceae</taxon>
        <taxon>Hybanthus</taxon>
    </lineage>
</organism>
<evidence type="ECO:0000256" key="2">
    <source>
        <dbReference type="ARBA" id="ARBA00023157"/>
    </source>
</evidence>
<sequence>CGETCVVDTRCYTKKCSCAWPVCMRNSLAG</sequence>
<proteinExistence type="evidence at transcript level"/>
<accession>Q30CA3</accession>
<dbReference type="Pfam" id="PF03784">
    <property type="entry name" value="Cyclotide"/>
    <property type="match status" value="1"/>
</dbReference>
<keyword evidence="2" id="KW-1015">Disulfide bond</keyword>